<proteinExistence type="inferred from homology"/>
<dbReference type="Pfam" id="PF01326">
    <property type="entry name" value="PPDK_N"/>
    <property type="match status" value="1"/>
</dbReference>
<dbReference type="EMBL" id="CP136896">
    <property type="protein sequence ID" value="WOL14412.1"/>
    <property type="molecule type" value="Genomic_DNA"/>
</dbReference>
<dbReference type="Gene3D" id="3.30.1490.20">
    <property type="entry name" value="ATP-grasp fold, A domain"/>
    <property type="match status" value="1"/>
</dbReference>
<dbReference type="GO" id="GO:0016301">
    <property type="term" value="F:kinase activity"/>
    <property type="evidence" value="ECO:0007669"/>
    <property type="project" value="InterPro"/>
</dbReference>
<evidence type="ECO:0000313" key="4">
    <source>
        <dbReference type="Proteomes" id="UP001327560"/>
    </source>
</evidence>
<organism evidence="3 4">
    <name type="scientific">Canna indica</name>
    <name type="common">Indian-shot</name>
    <dbReference type="NCBI Taxonomy" id="4628"/>
    <lineage>
        <taxon>Eukaryota</taxon>
        <taxon>Viridiplantae</taxon>
        <taxon>Streptophyta</taxon>
        <taxon>Embryophyta</taxon>
        <taxon>Tracheophyta</taxon>
        <taxon>Spermatophyta</taxon>
        <taxon>Magnoliopsida</taxon>
        <taxon>Liliopsida</taxon>
        <taxon>Zingiberales</taxon>
        <taxon>Cannaceae</taxon>
        <taxon>Canna</taxon>
    </lineage>
</organism>
<dbReference type="PANTHER" id="PTHR47453">
    <property type="entry name" value="PHOSPHOGLUCAN, WATER DIKINASE, CHLOROPLASTIC"/>
    <property type="match status" value="1"/>
</dbReference>
<gene>
    <name evidence="3" type="ORF">Cni_G23192</name>
</gene>
<dbReference type="InterPro" id="IPR013815">
    <property type="entry name" value="ATP_grasp_subdomain_1"/>
</dbReference>
<reference evidence="3 4" key="1">
    <citation type="submission" date="2023-10" db="EMBL/GenBank/DDBJ databases">
        <title>Chromosome-scale genome assembly provides insights into flower coloration mechanisms of Canna indica.</title>
        <authorList>
            <person name="Li C."/>
        </authorList>
    </citation>
    <scope>NUCLEOTIDE SEQUENCE [LARGE SCALE GENOMIC DNA]</scope>
    <source>
        <tissue evidence="3">Flower</tissue>
    </source>
</reference>
<feature type="domain" description="Pyruvate phosphate dikinase AMP/ATP-binding" evidence="2">
    <location>
        <begin position="17"/>
        <end position="305"/>
    </location>
</feature>
<dbReference type="Gene3D" id="3.30.470.20">
    <property type="entry name" value="ATP-grasp fold, B domain"/>
    <property type="match status" value="1"/>
</dbReference>
<dbReference type="SUPFAM" id="SSF56059">
    <property type="entry name" value="Glutathione synthetase ATP-binding domain-like"/>
    <property type="match status" value="1"/>
</dbReference>
<dbReference type="PANTHER" id="PTHR47453:SF1">
    <property type="entry name" value="PHOSPHOGLUCAN, WATER DIKINASE, CHLOROPLASTIC"/>
    <property type="match status" value="1"/>
</dbReference>
<keyword evidence="4" id="KW-1185">Reference proteome</keyword>
<evidence type="ECO:0000256" key="1">
    <source>
        <dbReference type="ARBA" id="ARBA00007837"/>
    </source>
</evidence>
<dbReference type="InterPro" id="IPR002192">
    <property type="entry name" value="PPDK_AMP/ATP-bd"/>
</dbReference>
<dbReference type="Proteomes" id="UP001327560">
    <property type="component" value="Chromosome 7"/>
</dbReference>
<evidence type="ECO:0000259" key="2">
    <source>
        <dbReference type="Pfam" id="PF01326"/>
    </source>
</evidence>
<evidence type="ECO:0000313" key="3">
    <source>
        <dbReference type="EMBL" id="WOL14412.1"/>
    </source>
</evidence>
<comment type="similarity">
    <text evidence="1">Belongs to the PEP-utilizing enzyme family.</text>
</comment>
<dbReference type="AlphaFoldDB" id="A0AAQ3KSP4"/>
<dbReference type="GO" id="GO:0005524">
    <property type="term" value="F:ATP binding"/>
    <property type="evidence" value="ECO:0007669"/>
    <property type="project" value="InterPro"/>
</dbReference>
<protein>
    <recommendedName>
        <fullName evidence="2">Pyruvate phosphate dikinase AMP/ATP-binding domain-containing protein</fullName>
    </recommendedName>
</protein>
<name>A0AAQ3KSP4_9LILI</name>
<sequence length="306" mass="32853">MGHLMSVYSDQGVPASFRVPSGAVIPFGSMELALERSGSMKSFLSLVEHIETAKLENGELDSLCSELQALISAQHPSEETFEAIGKILPINSRLIVRSSANVEDLAGMSAAGLYDSVPNVSLSNPGAFRAAVGQVWASLYTRRAILSRRAVGIPQKDAKMAILVQEMLFPDLSFVLHTVSPSNHDAMLVEAEIAPGLGETLASGTRGTPWRLSSGKVDGSVKTLAFANFSEELLVLNSGPADGEVIHLTVDYSKKPLTTDPIFRRQIGQRLCAIGFFLEQIFGGPQDVEGCLVGKDIFIVQTRPQP</sequence>
<accession>A0AAQ3KSP4</accession>